<accession>A0ABU8Z460</accession>
<feature type="transmembrane region" description="Helical" evidence="1">
    <location>
        <begin position="12"/>
        <end position="33"/>
    </location>
</feature>
<feature type="transmembrane region" description="Helical" evidence="1">
    <location>
        <begin position="45"/>
        <end position="66"/>
    </location>
</feature>
<protein>
    <submittedName>
        <fullName evidence="2">Transporter</fullName>
    </submittedName>
</protein>
<evidence type="ECO:0000256" key="1">
    <source>
        <dbReference type="SAM" id="Phobius"/>
    </source>
</evidence>
<keyword evidence="3" id="KW-1185">Reference proteome</keyword>
<evidence type="ECO:0000313" key="2">
    <source>
        <dbReference type="EMBL" id="MEK0247926.1"/>
    </source>
</evidence>
<keyword evidence="1" id="KW-0472">Membrane</keyword>
<name>A0ABU8Z460_9ENTR</name>
<keyword evidence="1" id="KW-1133">Transmembrane helix</keyword>
<feature type="transmembrane region" description="Helical" evidence="1">
    <location>
        <begin position="78"/>
        <end position="97"/>
    </location>
</feature>
<comment type="caution">
    <text evidence="2">The sequence shown here is derived from an EMBL/GenBank/DDBJ whole genome shotgun (WGS) entry which is preliminary data.</text>
</comment>
<dbReference type="RefSeq" id="WP_331834265.1">
    <property type="nucleotide sequence ID" value="NZ_JARXNH020000051.1"/>
</dbReference>
<dbReference type="EMBL" id="JARXNH020000051">
    <property type="protein sequence ID" value="MEK0247926.1"/>
    <property type="molecule type" value="Genomic_DNA"/>
</dbReference>
<organism evidence="2 3">
    <name type="scientific">Raoultella scottii</name>
    <dbReference type="NCBI Taxonomy" id="3040937"/>
    <lineage>
        <taxon>Bacteria</taxon>
        <taxon>Pseudomonadati</taxon>
        <taxon>Pseudomonadota</taxon>
        <taxon>Gammaproteobacteria</taxon>
        <taxon>Enterobacterales</taxon>
        <taxon>Enterobacteriaceae</taxon>
        <taxon>Klebsiella/Raoultella group</taxon>
        <taxon>Raoultella</taxon>
    </lineage>
</organism>
<proteinExistence type="predicted"/>
<reference evidence="2 3" key="1">
    <citation type="submission" date="2024-03" db="EMBL/GenBank/DDBJ databases">
        <title>Two novel Raoultella species associated with bleeding cankers of broadleaf hosts, Raoultella scottia sp. nov. and Raoultella lignicola sp. nov.</title>
        <authorList>
            <person name="Brady C.L."/>
        </authorList>
    </citation>
    <scope>NUCLEOTIDE SEQUENCE [LARGE SCALE GENOMIC DNA]</scope>
    <source>
        <strain evidence="2 3">BAC 10a-01-01</strain>
    </source>
</reference>
<evidence type="ECO:0000313" key="3">
    <source>
        <dbReference type="Proteomes" id="UP001334005"/>
    </source>
</evidence>
<gene>
    <name evidence="2" type="ORF">QFI66_007330</name>
</gene>
<keyword evidence="1" id="KW-0812">Transmembrane</keyword>
<sequence length="131" mass="15044">MANINNTPVFSTAKITSVALFLVYTWVMLYGWLALVHAIAEKVRFTIVASPFTYASIVLTSLLLLFQKKPEALRELNIITLMLMLTFTYLVIIFHVLLSLPLDIFDVTFYYECFLIVNLGISPLYLLFRLL</sequence>
<dbReference type="Proteomes" id="UP001334005">
    <property type="component" value="Unassembled WGS sequence"/>
</dbReference>
<feature type="transmembrane region" description="Helical" evidence="1">
    <location>
        <begin position="109"/>
        <end position="128"/>
    </location>
</feature>